<dbReference type="InterPro" id="IPR023045">
    <property type="entry name" value="MoaC"/>
</dbReference>
<sequence length="159" mass="16773">MSQLTHINENNQPGMVDVSPKDVTRRTATAQSIVEVGAEVMSLLTDGEIQSKKGPVFHTAIIAGTMAAKKTSDLIPFCHPLPLHSCKFNIEASSGTEITITCTCVTTGKTGIEMEALAGVNGAALTLYDMCKAVNKAMVIRETKLLEKTGGKSGDYAAS</sequence>
<comment type="pathway">
    <text evidence="2 7">Cofactor biosynthesis; molybdopterin biosynthesis.</text>
</comment>
<evidence type="ECO:0000256" key="4">
    <source>
        <dbReference type="ARBA" id="ARBA00023150"/>
    </source>
</evidence>
<reference evidence="9" key="1">
    <citation type="submission" date="2021-01" db="EMBL/GenBank/DDBJ databases">
        <title>Modified the classification status of verrucomicrobia.</title>
        <authorList>
            <person name="Feng X."/>
        </authorList>
    </citation>
    <scope>NUCLEOTIDE SEQUENCE</scope>
    <source>
        <strain evidence="9">5K15</strain>
    </source>
</reference>
<keyword evidence="10" id="KW-1185">Reference proteome</keyword>
<dbReference type="EC" id="4.6.1.17" evidence="3 7"/>
<protein>
    <recommendedName>
        <fullName evidence="3 7">Cyclic pyranopterin monophosphate synthase</fullName>
        <ecNumber evidence="3 7">4.6.1.17</ecNumber>
    </recommendedName>
    <alternativeName>
        <fullName evidence="7">Molybdenum cofactor biosynthesis protein C</fullName>
    </alternativeName>
</protein>
<name>A0AAE2V8T5_9BACT</name>
<accession>A0AAE2V8T5</accession>
<comment type="caution">
    <text evidence="9">The sequence shown here is derived from an EMBL/GenBank/DDBJ whole genome shotgun (WGS) entry which is preliminary data.</text>
</comment>
<dbReference type="NCBIfam" id="TIGR00581">
    <property type="entry name" value="moaC"/>
    <property type="match status" value="1"/>
</dbReference>
<dbReference type="HAMAP" id="MF_01224_B">
    <property type="entry name" value="MoaC_B"/>
    <property type="match status" value="1"/>
</dbReference>
<evidence type="ECO:0000256" key="3">
    <source>
        <dbReference type="ARBA" id="ARBA00012575"/>
    </source>
</evidence>
<comment type="catalytic activity">
    <reaction evidence="1 7">
        <text>(8S)-3',8-cyclo-7,8-dihydroguanosine 5'-triphosphate = cyclic pyranopterin phosphate + diphosphate</text>
        <dbReference type="Rhea" id="RHEA:49580"/>
        <dbReference type="ChEBI" id="CHEBI:33019"/>
        <dbReference type="ChEBI" id="CHEBI:59648"/>
        <dbReference type="ChEBI" id="CHEBI:131766"/>
        <dbReference type="EC" id="4.6.1.17"/>
    </reaction>
</comment>
<gene>
    <name evidence="7 9" type="primary">moaC</name>
    <name evidence="9" type="ORF">JIN83_03655</name>
</gene>
<dbReference type="InterPro" id="IPR036522">
    <property type="entry name" value="MoaC_sf"/>
</dbReference>
<evidence type="ECO:0000256" key="5">
    <source>
        <dbReference type="ARBA" id="ARBA00023239"/>
    </source>
</evidence>
<comment type="subunit">
    <text evidence="7">Homohexamer; trimer of dimers.</text>
</comment>
<dbReference type="InterPro" id="IPR047594">
    <property type="entry name" value="MoaC_bact/euk"/>
</dbReference>
<dbReference type="NCBIfam" id="NF006870">
    <property type="entry name" value="PRK09364.1"/>
    <property type="match status" value="1"/>
</dbReference>
<dbReference type="AlphaFoldDB" id="A0AAE2V8T5"/>
<feature type="binding site" evidence="7">
    <location>
        <begin position="114"/>
        <end position="115"/>
    </location>
    <ligand>
        <name>substrate</name>
    </ligand>
</feature>
<evidence type="ECO:0000256" key="1">
    <source>
        <dbReference type="ARBA" id="ARBA00001637"/>
    </source>
</evidence>
<feature type="domain" description="Molybdopterin cofactor biosynthesis C (MoaC)" evidence="8">
    <location>
        <begin position="15"/>
        <end position="151"/>
    </location>
</feature>
<proteinExistence type="inferred from homology"/>
<keyword evidence="4 7" id="KW-0501">Molybdenum cofactor biosynthesis</keyword>
<dbReference type="Proteomes" id="UP000634206">
    <property type="component" value="Unassembled WGS sequence"/>
</dbReference>
<feature type="binding site" evidence="7">
    <location>
        <begin position="77"/>
        <end position="79"/>
    </location>
    <ligand>
        <name>substrate</name>
    </ligand>
</feature>
<evidence type="ECO:0000313" key="9">
    <source>
        <dbReference type="EMBL" id="MBK1854038.1"/>
    </source>
</evidence>
<evidence type="ECO:0000259" key="8">
    <source>
        <dbReference type="Pfam" id="PF01967"/>
    </source>
</evidence>
<keyword evidence="5 7" id="KW-0456">Lyase</keyword>
<dbReference type="GO" id="GO:0061799">
    <property type="term" value="F:cyclic pyranopterin monophosphate synthase activity"/>
    <property type="evidence" value="ECO:0007669"/>
    <property type="project" value="UniProtKB-UniRule"/>
</dbReference>
<dbReference type="PANTHER" id="PTHR22960">
    <property type="entry name" value="MOLYBDOPTERIN COFACTOR SYNTHESIS PROTEIN A"/>
    <property type="match status" value="1"/>
</dbReference>
<dbReference type="CDD" id="cd01420">
    <property type="entry name" value="MoaC_PE"/>
    <property type="match status" value="1"/>
</dbReference>
<dbReference type="Pfam" id="PF01967">
    <property type="entry name" value="MoaC"/>
    <property type="match status" value="1"/>
</dbReference>
<comment type="function">
    <text evidence="6 7">Catalyzes the conversion of (8S)-3',8-cyclo-7,8-dihydroguanosine 5'-triphosphate to cyclic pyranopterin monophosphate (cPMP).</text>
</comment>
<evidence type="ECO:0000313" key="10">
    <source>
        <dbReference type="Proteomes" id="UP000634206"/>
    </source>
</evidence>
<organism evidence="9 10">
    <name type="scientific">Oceaniferula flava</name>
    <dbReference type="NCBI Taxonomy" id="2800421"/>
    <lineage>
        <taxon>Bacteria</taxon>
        <taxon>Pseudomonadati</taxon>
        <taxon>Verrucomicrobiota</taxon>
        <taxon>Verrucomicrobiia</taxon>
        <taxon>Verrucomicrobiales</taxon>
        <taxon>Verrucomicrobiaceae</taxon>
        <taxon>Oceaniferula</taxon>
    </lineage>
</organism>
<evidence type="ECO:0000256" key="2">
    <source>
        <dbReference type="ARBA" id="ARBA00005046"/>
    </source>
</evidence>
<dbReference type="GO" id="GO:0061798">
    <property type="term" value="F:GTP 3',8'-cyclase activity"/>
    <property type="evidence" value="ECO:0007669"/>
    <property type="project" value="TreeGrafter"/>
</dbReference>
<feature type="active site" evidence="7">
    <location>
        <position position="129"/>
    </location>
</feature>
<dbReference type="PANTHER" id="PTHR22960:SF0">
    <property type="entry name" value="MOLYBDENUM COFACTOR BIOSYNTHESIS PROTEIN 1"/>
    <property type="match status" value="1"/>
</dbReference>
<dbReference type="SUPFAM" id="SSF55040">
    <property type="entry name" value="Molybdenum cofactor biosynthesis protein C, MoaC"/>
    <property type="match status" value="1"/>
</dbReference>
<dbReference type="RefSeq" id="WP_309488646.1">
    <property type="nucleotide sequence ID" value="NZ_JAENIG010000002.1"/>
</dbReference>
<evidence type="ECO:0000256" key="7">
    <source>
        <dbReference type="HAMAP-Rule" id="MF_01224"/>
    </source>
</evidence>
<dbReference type="EMBL" id="JAENIG010000002">
    <property type="protein sequence ID" value="MBK1854038.1"/>
    <property type="molecule type" value="Genomic_DNA"/>
</dbReference>
<dbReference type="InterPro" id="IPR002820">
    <property type="entry name" value="Mopterin_CF_biosynth-C_dom"/>
</dbReference>
<dbReference type="Gene3D" id="3.30.70.640">
    <property type="entry name" value="Molybdopterin cofactor biosynthesis C (MoaC) domain"/>
    <property type="match status" value="1"/>
</dbReference>
<evidence type="ECO:0000256" key="6">
    <source>
        <dbReference type="ARBA" id="ARBA00055087"/>
    </source>
</evidence>
<dbReference type="InterPro" id="IPR050105">
    <property type="entry name" value="MoCo_biosynth_MoaA/MoaC"/>
</dbReference>
<comment type="similarity">
    <text evidence="7">Belongs to the MoaC family.</text>
</comment>
<dbReference type="GO" id="GO:0006777">
    <property type="term" value="P:Mo-molybdopterin cofactor biosynthetic process"/>
    <property type="evidence" value="ECO:0007669"/>
    <property type="project" value="UniProtKB-UniRule"/>
</dbReference>